<name>A0ABY9H0T3_9GAMM</name>
<dbReference type="RefSeq" id="WP_305498217.1">
    <property type="nucleotide sequence ID" value="NZ_CP131913.1"/>
</dbReference>
<dbReference type="Proteomes" id="UP001235344">
    <property type="component" value="Chromosome"/>
</dbReference>
<dbReference type="PANTHER" id="PTHR43602">
    <property type="match status" value="1"/>
</dbReference>
<keyword evidence="2" id="KW-0276">Fatty acid metabolism</keyword>
<comment type="similarity">
    <text evidence="1">Belongs to the enoyl-CoA hydratase/isomerase family.</text>
</comment>
<dbReference type="Gene3D" id="1.10.12.10">
    <property type="entry name" value="Lyase 2-enoyl-coa Hydratase, Chain A, domain 2"/>
    <property type="match status" value="1"/>
</dbReference>
<dbReference type="GO" id="GO:0004300">
    <property type="term" value="F:enoyl-CoA hydratase activity"/>
    <property type="evidence" value="ECO:0007669"/>
    <property type="project" value="UniProtKB-EC"/>
</dbReference>
<evidence type="ECO:0000256" key="6">
    <source>
        <dbReference type="ARBA" id="ARBA00040545"/>
    </source>
</evidence>
<sequence length="261" mass="28105">MSDSTPPLRRRDEGGVATLTLSRPESFNALSEAMLVALKEELGRLANDGSVRCVVIAAEGRAFCAGHDLKQMRANPDKAYYQELFARCGRVMQPIVELPIPVIARVQGIATAAGCQLVASCDLAVAARSARFAVSGINAGLFCSTPAVALSRNVSRKRAMELLLTGEFIDAETARDWGLINRVAEDDALDDAVAALTDSICAKSAVAVRTGKGMFQRQLQMPLDEAYAFAGEVMACNMMAEDAGEGIDAFIEKRPPQWRHR</sequence>
<evidence type="ECO:0000256" key="1">
    <source>
        <dbReference type="ARBA" id="ARBA00005254"/>
    </source>
</evidence>
<evidence type="ECO:0000313" key="8">
    <source>
        <dbReference type="Proteomes" id="UP001235344"/>
    </source>
</evidence>
<proteinExistence type="inferred from homology"/>
<keyword evidence="3" id="KW-0809">Transit peptide</keyword>
<keyword evidence="8" id="KW-1185">Reference proteome</keyword>
<evidence type="ECO:0000256" key="4">
    <source>
        <dbReference type="ARBA" id="ARBA00023098"/>
    </source>
</evidence>
<accession>A0ABY9H0T3</accession>
<dbReference type="InterPro" id="IPR001753">
    <property type="entry name" value="Enoyl-CoA_hydra/iso"/>
</dbReference>
<evidence type="ECO:0000256" key="3">
    <source>
        <dbReference type="ARBA" id="ARBA00022946"/>
    </source>
</evidence>
<comment type="function">
    <text evidence="5">May play a role in fatty acid biosynthesis and insulin sensitivity.</text>
</comment>
<dbReference type="SUPFAM" id="SSF52096">
    <property type="entry name" value="ClpP/crotonase"/>
    <property type="match status" value="1"/>
</dbReference>
<dbReference type="EMBL" id="CP131913">
    <property type="protein sequence ID" value="WLI72066.1"/>
    <property type="molecule type" value="Genomic_DNA"/>
</dbReference>
<keyword evidence="7" id="KW-0456">Lyase</keyword>
<dbReference type="InterPro" id="IPR052377">
    <property type="entry name" value="Mitochondrial_ECH-domain"/>
</dbReference>
<evidence type="ECO:0000256" key="2">
    <source>
        <dbReference type="ARBA" id="ARBA00022832"/>
    </source>
</evidence>
<dbReference type="InterPro" id="IPR014748">
    <property type="entry name" value="Enoyl-CoA_hydra_C"/>
</dbReference>
<dbReference type="NCBIfam" id="NF006008">
    <property type="entry name" value="PRK08139.1"/>
    <property type="match status" value="1"/>
</dbReference>
<organism evidence="7 8">
    <name type="scientific">Halomonas alkalicola</name>
    <dbReference type="NCBI Taxonomy" id="1930622"/>
    <lineage>
        <taxon>Bacteria</taxon>
        <taxon>Pseudomonadati</taxon>
        <taxon>Pseudomonadota</taxon>
        <taxon>Gammaproteobacteria</taxon>
        <taxon>Oceanospirillales</taxon>
        <taxon>Halomonadaceae</taxon>
        <taxon>Halomonas</taxon>
    </lineage>
</organism>
<evidence type="ECO:0000313" key="7">
    <source>
        <dbReference type="EMBL" id="WLI72066.1"/>
    </source>
</evidence>
<dbReference type="Gene3D" id="3.90.226.10">
    <property type="entry name" value="2-enoyl-CoA Hydratase, Chain A, domain 1"/>
    <property type="match status" value="1"/>
</dbReference>
<protein>
    <recommendedName>
        <fullName evidence="6">Enoyl-CoA hydratase domain-containing protein 3, mitochondrial</fullName>
    </recommendedName>
</protein>
<dbReference type="PANTHER" id="PTHR43602:SF1">
    <property type="entry name" value="ENOYL-COA HYDRATASE DOMAIN-CONTAINING PROTEIN 3, MITOCHONDRIAL"/>
    <property type="match status" value="1"/>
</dbReference>
<evidence type="ECO:0000256" key="5">
    <source>
        <dbReference type="ARBA" id="ARBA00037410"/>
    </source>
</evidence>
<dbReference type="Pfam" id="PF00378">
    <property type="entry name" value="ECH_1"/>
    <property type="match status" value="1"/>
</dbReference>
<gene>
    <name evidence="7" type="ORF">B6N23_09605</name>
</gene>
<dbReference type="CDD" id="cd06558">
    <property type="entry name" value="crotonase-like"/>
    <property type="match status" value="1"/>
</dbReference>
<dbReference type="InterPro" id="IPR029045">
    <property type="entry name" value="ClpP/crotonase-like_dom_sf"/>
</dbReference>
<reference evidence="7 8" key="1">
    <citation type="submission" date="2023-08" db="EMBL/GenBank/DDBJ databases">
        <title>Transcriptome Analysis of Halomonas alkalicola CICC 11012s to Identify the Genes Involved in Alkaline Tolerances.</title>
        <authorList>
            <person name="Zhai L."/>
        </authorList>
    </citation>
    <scope>NUCLEOTIDE SEQUENCE [LARGE SCALE GENOMIC DNA]</scope>
    <source>
        <strain evidence="7 8">CICC 11012s</strain>
    </source>
</reference>
<keyword evidence="4" id="KW-0443">Lipid metabolism</keyword>